<dbReference type="EMBL" id="DXEU01000151">
    <property type="protein sequence ID" value="HIX52843.1"/>
    <property type="molecule type" value="Genomic_DNA"/>
</dbReference>
<evidence type="ECO:0000313" key="2">
    <source>
        <dbReference type="Proteomes" id="UP000886780"/>
    </source>
</evidence>
<proteinExistence type="predicted"/>
<dbReference type="InterPro" id="IPR002591">
    <property type="entry name" value="Phosphodiest/P_Trfase"/>
</dbReference>
<dbReference type="SUPFAM" id="SSF53649">
    <property type="entry name" value="Alkaline phosphatase-like"/>
    <property type="match status" value="1"/>
</dbReference>
<gene>
    <name evidence="1" type="ORF">IAA28_08560</name>
</gene>
<dbReference type="Pfam" id="PF01663">
    <property type="entry name" value="Phosphodiest"/>
    <property type="match status" value="1"/>
</dbReference>
<evidence type="ECO:0000313" key="1">
    <source>
        <dbReference type="EMBL" id="HIX52843.1"/>
    </source>
</evidence>
<organism evidence="1 2">
    <name type="scientific">Candidatus Lachnoclostridium stercoripullorum</name>
    <dbReference type="NCBI Taxonomy" id="2838635"/>
    <lineage>
        <taxon>Bacteria</taxon>
        <taxon>Bacillati</taxon>
        <taxon>Bacillota</taxon>
        <taxon>Clostridia</taxon>
        <taxon>Lachnospirales</taxon>
        <taxon>Lachnospiraceae</taxon>
    </lineage>
</organism>
<dbReference type="CDD" id="cd16018">
    <property type="entry name" value="Enpp"/>
    <property type="match status" value="1"/>
</dbReference>
<comment type="caution">
    <text evidence="1">The sequence shown here is derived from an EMBL/GenBank/DDBJ whole genome shotgun (WGS) entry which is preliminary data.</text>
</comment>
<dbReference type="Proteomes" id="UP000886780">
    <property type="component" value="Unassembled WGS sequence"/>
</dbReference>
<dbReference type="InterPro" id="IPR017850">
    <property type="entry name" value="Alkaline_phosphatase_core_sf"/>
</dbReference>
<dbReference type="Gene3D" id="3.40.720.10">
    <property type="entry name" value="Alkaline Phosphatase, subunit A"/>
    <property type="match status" value="1"/>
</dbReference>
<reference evidence="1" key="1">
    <citation type="journal article" date="2021" name="PeerJ">
        <title>Extensive microbial diversity within the chicken gut microbiome revealed by metagenomics and culture.</title>
        <authorList>
            <person name="Gilroy R."/>
            <person name="Ravi A."/>
            <person name="Getino M."/>
            <person name="Pursley I."/>
            <person name="Horton D.L."/>
            <person name="Alikhan N.F."/>
            <person name="Baker D."/>
            <person name="Gharbi K."/>
            <person name="Hall N."/>
            <person name="Watson M."/>
            <person name="Adriaenssens E.M."/>
            <person name="Foster-Nyarko E."/>
            <person name="Jarju S."/>
            <person name="Secka A."/>
            <person name="Antonio M."/>
            <person name="Oren A."/>
            <person name="Chaudhuri R.R."/>
            <person name="La Ragione R."/>
            <person name="Hildebrand F."/>
            <person name="Pallen M.J."/>
        </authorList>
    </citation>
    <scope>NUCLEOTIDE SEQUENCE</scope>
    <source>
        <strain evidence="1">ChiGjej4B4-12881</strain>
    </source>
</reference>
<name>A0A9D1W5Z2_9FIRM</name>
<dbReference type="GO" id="GO:0016787">
    <property type="term" value="F:hydrolase activity"/>
    <property type="evidence" value="ECO:0007669"/>
    <property type="project" value="UniProtKB-ARBA"/>
</dbReference>
<dbReference type="PANTHER" id="PTHR10151">
    <property type="entry name" value="ECTONUCLEOTIDE PYROPHOSPHATASE/PHOSPHODIESTERASE"/>
    <property type="match status" value="1"/>
</dbReference>
<sequence>MIVISLDAVGTEDLPFLKSLPNFGDFWREAAVCERVRSVYPSLTYPAHTTIVTGKYPANHGIVNNLRIQPRREKPDWFWQRRFVRGETLYDLVRERGGRTAALLWPVTGKAGIRWNLPEVLPNRPWQNQITASFFNGSPLYELRLERKFGHLREGVRQPQLDDFVQASLLDTLKNCRPDLTLVHFTDVDSCRHLHGVKSPQAEEALRRHDRRLGEIFSALETLGLKDRANVVILGDHYQMDVDRAVCLNWYFARAGWLSGRDGRVLVWKVLARECDGSCYVYVRDRSLMGPVRELLERLLCRGLASRIYTGREAAALGADGSCAFMVEGGAGVYYQNRFDVPEIRAGAQDGAGTRNGSAARNLLQKATHGFYPGRPGYTTIFGGRGPAFRPGARVETMSLVDEGPTLAAALGMQFSRADGKIQKNLLFISGN</sequence>
<dbReference type="PANTHER" id="PTHR10151:SF120">
    <property type="entry name" value="BIS(5'-ADENOSYL)-TRIPHOSPHATASE"/>
    <property type="match status" value="1"/>
</dbReference>
<reference evidence="1" key="2">
    <citation type="submission" date="2021-04" db="EMBL/GenBank/DDBJ databases">
        <authorList>
            <person name="Gilroy R."/>
        </authorList>
    </citation>
    <scope>NUCLEOTIDE SEQUENCE</scope>
    <source>
        <strain evidence="1">ChiGjej4B4-12881</strain>
    </source>
</reference>
<protein>
    <submittedName>
        <fullName evidence="1">Ectonucleotide pyrophosphatase/phosphodiesterase</fullName>
    </submittedName>
</protein>
<accession>A0A9D1W5Z2</accession>
<dbReference type="AlphaFoldDB" id="A0A9D1W5Z2"/>